<dbReference type="PROSITE" id="PS00211">
    <property type="entry name" value="ABC_TRANSPORTER_1"/>
    <property type="match status" value="1"/>
</dbReference>
<dbReference type="GO" id="GO:0005524">
    <property type="term" value="F:ATP binding"/>
    <property type="evidence" value="ECO:0007669"/>
    <property type="project" value="UniProtKB-KW"/>
</dbReference>
<evidence type="ECO:0000256" key="1">
    <source>
        <dbReference type="ARBA" id="ARBA00022448"/>
    </source>
</evidence>
<sequence length="226" mass="24898">MSLRGVSKSFTLGDNTIHALRDVELAVVRGEIAAVTGPSGSGKSTLLNLCGLLDTADHGELLFGGEPLPAADDVRRTALRRQTIGFVFQSFNLVPVMNAYDNVEFPLYLLGIDAAERQRRVHDALRRVGLEGKEKHRPDQLSGGQRQRVAIARAIVKRPQLVIADEPTANLDAVTAAQIVSLMRELAHEHGTTFLVATHDDRMMRHCDRALRLNDGILMEGERRVH</sequence>
<dbReference type="InterPro" id="IPR027417">
    <property type="entry name" value="P-loop_NTPase"/>
</dbReference>
<reference evidence="9 10" key="1">
    <citation type="submission" date="2019-11" db="EMBL/GenBank/DDBJ databases">
        <title>Novel species isolated from a subtropical stream in China.</title>
        <authorList>
            <person name="Lu H."/>
        </authorList>
    </citation>
    <scope>NUCLEOTIDE SEQUENCE [LARGE SCALE GENOMIC DNA]</scope>
    <source>
        <strain evidence="9 10">FT92W</strain>
    </source>
</reference>
<dbReference type="InterPro" id="IPR015854">
    <property type="entry name" value="ABC_transpr_LolD-like"/>
</dbReference>
<dbReference type="SUPFAM" id="SSF52540">
    <property type="entry name" value="P-loop containing nucleoside triphosphate hydrolases"/>
    <property type="match status" value="1"/>
</dbReference>
<keyword evidence="5" id="KW-0812">Transmembrane</keyword>
<dbReference type="GO" id="GO:0046677">
    <property type="term" value="P:response to antibiotic"/>
    <property type="evidence" value="ECO:0007669"/>
    <property type="project" value="UniProtKB-KW"/>
</dbReference>
<dbReference type="SMART" id="SM00382">
    <property type="entry name" value="AAA"/>
    <property type="match status" value="1"/>
</dbReference>
<keyword evidence="5" id="KW-1133">Transmembrane helix</keyword>
<dbReference type="PANTHER" id="PTHR24220:SF689">
    <property type="entry name" value="LIPOPROTEIN-RELEASING SYSTEM ATP-BINDING PROTEIN LOLD"/>
    <property type="match status" value="1"/>
</dbReference>
<dbReference type="AlphaFoldDB" id="A0A7X2IUL0"/>
<name>A0A7X2IUL0_9BURK</name>
<dbReference type="EMBL" id="WKJJ01000027">
    <property type="protein sequence ID" value="MRV76087.1"/>
    <property type="molecule type" value="Genomic_DNA"/>
</dbReference>
<gene>
    <name evidence="9" type="ORF">GJ700_30680</name>
</gene>
<evidence type="ECO:0000313" key="10">
    <source>
        <dbReference type="Proteomes" id="UP000446768"/>
    </source>
</evidence>
<keyword evidence="5" id="KW-0472">Membrane</keyword>
<dbReference type="Pfam" id="PF00005">
    <property type="entry name" value="ABC_tran"/>
    <property type="match status" value="1"/>
</dbReference>
<keyword evidence="4 9" id="KW-0067">ATP-binding</keyword>
<keyword evidence="1" id="KW-0813">Transport</keyword>
<dbReference type="GO" id="GO:0044874">
    <property type="term" value="P:lipoprotein localization to outer membrane"/>
    <property type="evidence" value="ECO:0007669"/>
    <property type="project" value="TreeGrafter"/>
</dbReference>
<dbReference type="InterPro" id="IPR017871">
    <property type="entry name" value="ABC_transporter-like_CS"/>
</dbReference>
<dbReference type="FunFam" id="3.40.50.300:FF:000032">
    <property type="entry name" value="Export ABC transporter ATP-binding protein"/>
    <property type="match status" value="1"/>
</dbReference>
<keyword evidence="10" id="KW-1185">Reference proteome</keyword>
<dbReference type="GO" id="GO:0022857">
    <property type="term" value="F:transmembrane transporter activity"/>
    <property type="evidence" value="ECO:0007669"/>
    <property type="project" value="UniProtKB-ARBA"/>
</dbReference>
<evidence type="ECO:0000256" key="5">
    <source>
        <dbReference type="ARBA" id="ARBA00022989"/>
    </source>
</evidence>
<dbReference type="PANTHER" id="PTHR24220">
    <property type="entry name" value="IMPORT ATP-BINDING PROTEIN"/>
    <property type="match status" value="1"/>
</dbReference>
<feature type="domain" description="ABC transporter" evidence="8">
    <location>
        <begin position="1"/>
        <end position="225"/>
    </location>
</feature>
<dbReference type="PROSITE" id="PS50893">
    <property type="entry name" value="ABC_TRANSPORTER_2"/>
    <property type="match status" value="1"/>
</dbReference>
<organism evidence="9 10">
    <name type="scientific">Pseudoduganella rivuli</name>
    <dbReference type="NCBI Taxonomy" id="2666085"/>
    <lineage>
        <taxon>Bacteria</taxon>
        <taxon>Pseudomonadati</taxon>
        <taxon>Pseudomonadota</taxon>
        <taxon>Betaproteobacteria</taxon>
        <taxon>Burkholderiales</taxon>
        <taxon>Oxalobacteraceae</taxon>
        <taxon>Telluria group</taxon>
        <taxon>Pseudoduganella</taxon>
    </lineage>
</organism>
<comment type="similarity">
    <text evidence="7">Belongs to the ABC transporter superfamily. Macrolide exporter (TC 3.A.1.122) family.</text>
</comment>
<dbReference type="GO" id="GO:0016887">
    <property type="term" value="F:ATP hydrolysis activity"/>
    <property type="evidence" value="ECO:0007669"/>
    <property type="project" value="InterPro"/>
</dbReference>
<dbReference type="Proteomes" id="UP000446768">
    <property type="component" value="Unassembled WGS sequence"/>
</dbReference>
<evidence type="ECO:0000313" key="9">
    <source>
        <dbReference type="EMBL" id="MRV76087.1"/>
    </source>
</evidence>
<evidence type="ECO:0000256" key="7">
    <source>
        <dbReference type="ARBA" id="ARBA00038388"/>
    </source>
</evidence>
<dbReference type="InterPro" id="IPR017911">
    <property type="entry name" value="MacB-like_ATP-bd"/>
</dbReference>
<comment type="caution">
    <text evidence="9">The sequence shown here is derived from an EMBL/GenBank/DDBJ whole genome shotgun (WGS) entry which is preliminary data.</text>
</comment>
<dbReference type="GO" id="GO:0098796">
    <property type="term" value="C:membrane protein complex"/>
    <property type="evidence" value="ECO:0007669"/>
    <property type="project" value="UniProtKB-ARBA"/>
</dbReference>
<evidence type="ECO:0000256" key="6">
    <source>
        <dbReference type="ARBA" id="ARBA00023251"/>
    </source>
</evidence>
<dbReference type="Gene3D" id="3.40.50.300">
    <property type="entry name" value="P-loop containing nucleotide triphosphate hydrolases"/>
    <property type="match status" value="1"/>
</dbReference>
<dbReference type="GO" id="GO:0005886">
    <property type="term" value="C:plasma membrane"/>
    <property type="evidence" value="ECO:0007669"/>
    <property type="project" value="TreeGrafter"/>
</dbReference>
<evidence type="ECO:0000256" key="3">
    <source>
        <dbReference type="ARBA" id="ARBA00022741"/>
    </source>
</evidence>
<accession>A0A7X2IUL0</accession>
<keyword evidence="2" id="KW-1003">Cell membrane</keyword>
<dbReference type="InterPro" id="IPR003439">
    <property type="entry name" value="ABC_transporter-like_ATP-bd"/>
</dbReference>
<protein>
    <submittedName>
        <fullName evidence="9">ATP-binding cassette domain-containing protein</fullName>
    </submittedName>
</protein>
<evidence type="ECO:0000256" key="4">
    <source>
        <dbReference type="ARBA" id="ARBA00022840"/>
    </source>
</evidence>
<dbReference type="CDD" id="cd03255">
    <property type="entry name" value="ABC_MJ0796_LolCDE_FtsE"/>
    <property type="match status" value="1"/>
</dbReference>
<dbReference type="InterPro" id="IPR003593">
    <property type="entry name" value="AAA+_ATPase"/>
</dbReference>
<dbReference type="GO" id="GO:0089705">
    <property type="term" value="P:protein localization to outer membrane"/>
    <property type="evidence" value="ECO:0007669"/>
    <property type="project" value="TreeGrafter"/>
</dbReference>
<keyword evidence="6" id="KW-0046">Antibiotic resistance</keyword>
<evidence type="ECO:0000256" key="2">
    <source>
        <dbReference type="ARBA" id="ARBA00022475"/>
    </source>
</evidence>
<proteinExistence type="inferred from homology"/>
<keyword evidence="3" id="KW-0547">Nucleotide-binding</keyword>
<evidence type="ECO:0000259" key="8">
    <source>
        <dbReference type="PROSITE" id="PS50893"/>
    </source>
</evidence>